<dbReference type="GO" id="GO:0030599">
    <property type="term" value="F:pectinesterase activity"/>
    <property type="evidence" value="ECO:0007669"/>
    <property type="project" value="UniProtKB-UniRule"/>
</dbReference>
<dbReference type="InterPro" id="IPR012334">
    <property type="entry name" value="Pectin_lyas_fold"/>
</dbReference>
<dbReference type="InterPro" id="IPR011050">
    <property type="entry name" value="Pectin_lyase_fold/virulence"/>
</dbReference>
<dbReference type="GO" id="GO:0009279">
    <property type="term" value="C:cell outer membrane"/>
    <property type="evidence" value="ECO:0007669"/>
    <property type="project" value="TreeGrafter"/>
</dbReference>
<feature type="domain" description="Pectinesterase catalytic" evidence="6">
    <location>
        <begin position="31"/>
        <end position="313"/>
    </location>
</feature>
<evidence type="ECO:0000256" key="3">
    <source>
        <dbReference type="ARBA" id="ARBA00023085"/>
    </source>
</evidence>
<name>A0AAE3SE38_9BACT</name>
<feature type="signal peptide" evidence="5">
    <location>
        <begin position="1"/>
        <end position="25"/>
    </location>
</feature>
<dbReference type="AlphaFoldDB" id="A0AAE3SE38"/>
<keyword evidence="5" id="KW-0732">Signal</keyword>
<gene>
    <name evidence="7" type="ORF">OM075_05795</name>
</gene>
<keyword evidence="2 5" id="KW-0378">Hydrolase</keyword>
<dbReference type="GO" id="GO:0045490">
    <property type="term" value="P:pectin catabolic process"/>
    <property type="evidence" value="ECO:0007669"/>
    <property type="project" value="UniProtKB-UniRule"/>
</dbReference>
<keyword evidence="3 5" id="KW-0063">Aspartyl esterase</keyword>
<dbReference type="SUPFAM" id="SSF51126">
    <property type="entry name" value="Pectin lyase-like"/>
    <property type="match status" value="1"/>
</dbReference>
<comment type="similarity">
    <text evidence="1">Belongs to the pectinesterase family.</text>
</comment>
<proteinExistence type="inferred from homology"/>
<feature type="active site" evidence="4">
    <location>
        <position position="184"/>
    </location>
</feature>
<reference evidence="7" key="1">
    <citation type="submission" date="2022-10" db="EMBL/GenBank/DDBJ databases">
        <authorList>
            <person name="Yu W.X."/>
        </authorList>
    </citation>
    <scope>NUCLEOTIDE SEQUENCE</scope>
    <source>
        <strain evidence="7">AAT</strain>
    </source>
</reference>
<dbReference type="Proteomes" id="UP001209229">
    <property type="component" value="Unassembled WGS sequence"/>
</dbReference>
<evidence type="ECO:0000259" key="6">
    <source>
        <dbReference type="Pfam" id="PF01095"/>
    </source>
</evidence>
<protein>
    <recommendedName>
        <fullName evidence="5">Pectinesterase</fullName>
        <ecNumber evidence="5">3.1.1.11</ecNumber>
    </recommendedName>
</protein>
<dbReference type="InterPro" id="IPR000070">
    <property type="entry name" value="Pectinesterase_cat"/>
</dbReference>
<dbReference type="Pfam" id="PF01095">
    <property type="entry name" value="Pectinesterase"/>
    <property type="match status" value="1"/>
</dbReference>
<comment type="pathway">
    <text evidence="5">Glycan metabolism; pectin degradation; 2-dehydro-3-deoxy-D-gluconate from pectin: step 1/5.</text>
</comment>
<evidence type="ECO:0000313" key="7">
    <source>
        <dbReference type="EMBL" id="MCW3785970.1"/>
    </source>
</evidence>
<dbReference type="PANTHER" id="PTHR31321:SF57">
    <property type="entry name" value="PECTINESTERASE 53-RELATED"/>
    <property type="match status" value="1"/>
</dbReference>
<dbReference type="EC" id="3.1.1.11" evidence="5"/>
<organism evidence="7 8">
    <name type="scientific">Plebeiibacterium sediminum</name>
    <dbReference type="NCBI Taxonomy" id="2992112"/>
    <lineage>
        <taxon>Bacteria</taxon>
        <taxon>Pseudomonadati</taxon>
        <taxon>Bacteroidota</taxon>
        <taxon>Bacteroidia</taxon>
        <taxon>Marinilabiliales</taxon>
        <taxon>Marinilabiliaceae</taxon>
        <taxon>Plebeiibacterium</taxon>
    </lineage>
</organism>
<evidence type="ECO:0000256" key="2">
    <source>
        <dbReference type="ARBA" id="ARBA00022801"/>
    </source>
</evidence>
<dbReference type="Gene3D" id="2.160.20.10">
    <property type="entry name" value="Single-stranded right-handed beta-helix, Pectin lyase-like"/>
    <property type="match status" value="1"/>
</dbReference>
<feature type="chain" id="PRO_5041767664" description="Pectinesterase" evidence="5">
    <location>
        <begin position="26"/>
        <end position="322"/>
    </location>
</feature>
<dbReference type="EMBL" id="JAPDPJ010000008">
    <property type="protein sequence ID" value="MCW3785970.1"/>
    <property type="molecule type" value="Genomic_DNA"/>
</dbReference>
<evidence type="ECO:0000256" key="1">
    <source>
        <dbReference type="ARBA" id="ARBA00008891"/>
    </source>
</evidence>
<comment type="caution">
    <text evidence="7">The sequence shown here is derived from an EMBL/GenBank/DDBJ whole genome shotgun (WGS) entry which is preliminary data.</text>
</comment>
<dbReference type="GO" id="GO:0042545">
    <property type="term" value="P:cell wall modification"/>
    <property type="evidence" value="ECO:0007669"/>
    <property type="project" value="UniProtKB-UniRule"/>
</dbReference>
<evidence type="ECO:0000256" key="4">
    <source>
        <dbReference type="PROSITE-ProRule" id="PRU10040"/>
    </source>
</evidence>
<dbReference type="PROSITE" id="PS00503">
    <property type="entry name" value="PECTINESTERASE_2"/>
    <property type="match status" value="1"/>
</dbReference>
<comment type="catalytic activity">
    <reaction evidence="5">
        <text>[(1-&gt;4)-alpha-D-galacturonosyl methyl ester](n) + n H2O = [(1-&gt;4)-alpha-D-galacturonosyl](n) + n methanol + n H(+)</text>
        <dbReference type="Rhea" id="RHEA:22380"/>
        <dbReference type="Rhea" id="RHEA-COMP:14570"/>
        <dbReference type="Rhea" id="RHEA-COMP:14573"/>
        <dbReference type="ChEBI" id="CHEBI:15377"/>
        <dbReference type="ChEBI" id="CHEBI:15378"/>
        <dbReference type="ChEBI" id="CHEBI:17790"/>
        <dbReference type="ChEBI" id="CHEBI:140522"/>
        <dbReference type="ChEBI" id="CHEBI:140523"/>
        <dbReference type="EC" id="3.1.1.11"/>
    </reaction>
</comment>
<evidence type="ECO:0000313" key="8">
    <source>
        <dbReference type="Proteomes" id="UP001209229"/>
    </source>
</evidence>
<accession>A0AAE3SE38</accession>
<sequence>MMIKNITLKMSLLMMLLLIVTSSFAEVKYEMTVAQDGSGDFTTIQDAINATKAFPDKRVTINIRNGVYHEKVKVHAWNNLLTIKGESTDKTIITYDDYFGKIGLGRNSTFYTYTLLIDADDCIVQNLTIVNNSGPVGQAVALHVEKDRCQFVDCKILGYQDTVYAAGEGSRQYFLRCYIEGSVDFIFGAATALFDDCTINSKTNSYVTAASTFKGTEFGYVFKNCKLTADEGVDKVYLGRPWRIYAKTVFISCELGNHILPVGWHNWKKAEAEKNALYAEFDCTGSGFQPEKRVTWSKQLTKKQARKYTKENIFGDWIPMVK</sequence>
<dbReference type="PANTHER" id="PTHR31321">
    <property type="entry name" value="ACYL-COA THIOESTER HYDROLASE YBHC-RELATED"/>
    <property type="match status" value="1"/>
</dbReference>
<keyword evidence="8" id="KW-1185">Reference proteome</keyword>
<evidence type="ECO:0000256" key="5">
    <source>
        <dbReference type="RuleBase" id="RU000589"/>
    </source>
</evidence>
<dbReference type="InterPro" id="IPR033131">
    <property type="entry name" value="Pectinesterase_Asp_AS"/>
</dbReference>
<dbReference type="RefSeq" id="WP_301189542.1">
    <property type="nucleotide sequence ID" value="NZ_JAPDPJ010000008.1"/>
</dbReference>